<dbReference type="SUPFAM" id="SSF51905">
    <property type="entry name" value="FAD/NAD(P)-binding domain"/>
    <property type="match status" value="1"/>
</dbReference>
<evidence type="ECO:0000313" key="3">
    <source>
        <dbReference type="Proteomes" id="UP001524587"/>
    </source>
</evidence>
<feature type="compositionally biased region" description="Low complexity" evidence="1">
    <location>
        <begin position="468"/>
        <end position="488"/>
    </location>
</feature>
<feature type="region of interest" description="Disordered" evidence="1">
    <location>
        <begin position="465"/>
        <end position="488"/>
    </location>
</feature>
<keyword evidence="3" id="KW-1185">Reference proteome</keyword>
<accession>A0ABT1WB85</accession>
<keyword evidence="2" id="KW-0032">Aminotransferase</keyword>
<comment type="caution">
    <text evidence="2">The sequence shown here is derived from an EMBL/GenBank/DDBJ whole genome shotgun (WGS) entry which is preliminary data.</text>
</comment>
<dbReference type="EMBL" id="JAMSKV010000009">
    <property type="protein sequence ID" value="MCQ8279078.1"/>
    <property type="molecule type" value="Genomic_DNA"/>
</dbReference>
<gene>
    <name evidence="2" type="ORF">NFI95_11535</name>
</gene>
<sequence length="488" mass="50660">MKRPGTVGTLVIGGGPAGLAPLLAASRTDGLEALLERGLVVVERGPATGSGRLGRYAIASDSSAETFLTAVADHPDPSLALLAAHPIGRRIATYGRAAIPLSLAAAFLDLVGEAMSRRIAAHPRGGILTGHEAELVRRCADGGWLAHVRAPTGDLVEIRAAGILFAAGGRSDGYEAAIVAGQRLSSLGDRLVHSDQVLDRAGLEAVRMRLSTLQRPRVAVIGGSTSALSCLRVLLGSCGSMLEPGALTLLHRGRLVPWYRTELEAREDGYTAFGADDICPISGMVHRFGGLRYESRDVVRGALGLGGLVLDPRVVLHRLDGQDDENARRILAEADLVVAAVGYNPCLFPVLDERGLPIPLLADRPGMPLVGAGAGVLDRDGREIDGLFGIGLAAGFRPPASFGGEVSFKGQVNGLWLWQNDVGRMIADKLLAAASDDERAGRNDATAFEASIRPSLAAAARLTGGSVGSVASARRASASSFGSRSAAP</sequence>
<dbReference type="Proteomes" id="UP001524587">
    <property type="component" value="Unassembled WGS sequence"/>
</dbReference>
<dbReference type="InterPro" id="IPR036188">
    <property type="entry name" value="FAD/NAD-bd_sf"/>
</dbReference>
<keyword evidence="2" id="KW-0808">Transferase</keyword>
<evidence type="ECO:0000256" key="1">
    <source>
        <dbReference type="SAM" id="MobiDB-lite"/>
    </source>
</evidence>
<organism evidence="2 3">
    <name type="scientific">Endosaccharibacter trunci</name>
    <dbReference type="NCBI Taxonomy" id="2812733"/>
    <lineage>
        <taxon>Bacteria</taxon>
        <taxon>Pseudomonadati</taxon>
        <taxon>Pseudomonadota</taxon>
        <taxon>Alphaproteobacteria</taxon>
        <taxon>Acetobacterales</taxon>
        <taxon>Acetobacteraceae</taxon>
        <taxon>Endosaccharibacter</taxon>
    </lineage>
</organism>
<evidence type="ECO:0000313" key="2">
    <source>
        <dbReference type="EMBL" id="MCQ8279078.1"/>
    </source>
</evidence>
<dbReference type="GO" id="GO:0008483">
    <property type="term" value="F:transaminase activity"/>
    <property type="evidence" value="ECO:0007669"/>
    <property type="project" value="UniProtKB-KW"/>
</dbReference>
<dbReference type="Gene3D" id="3.50.50.60">
    <property type="entry name" value="FAD/NAD(P)-binding domain"/>
    <property type="match status" value="1"/>
</dbReference>
<dbReference type="PRINTS" id="PR00368">
    <property type="entry name" value="FADPNR"/>
</dbReference>
<proteinExistence type="predicted"/>
<reference evidence="2 3" key="1">
    <citation type="submission" date="2022-06" db="EMBL/GenBank/DDBJ databases">
        <title>Endosaccharibacter gen. nov., sp. nov., endophytic bacteria isolated from sugarcane.</title>
        <authorList>
            <person name="Pitiwittayakul N."/>
            <person name="Yukphan P."/>
            <person name="Charoenyingcharoen P."/>
            <person name="Tanasupawat S."/>
        </authorList>
    </citation>
    <scope>NUCLEOTIDE SEQUENCE [LARGE SCALE GENOMIC DNA]</scope>
    <source>
        <strain evidence="2 3">KSS8</strain>
    </source>
</reference>
<protein>
    <submittedName>
        <fullName evidence="2">Aminotransferase DegT</fullName>
    </submittedName>
</protein>
<dbReference type="RefSeq" id="WP_422864553.1">
    <property type="nucleotide sequence ID" value="NZ_JAMSKV010000009.1"/>
</dbReference>
<name>A0ABT1WB85_9PROT</name>